<dbReference type="AlphaFoldDB" id="A0A550CR61"/>
<comment type="caution">
    <text evidence="2">The sequence shown here is derived from an EMBL/GenBank/DDBJ whole genome shotgun (WGS) entry which is preliminary data.</text>
</comment>
<accession>A0A550CR61</accession>
<dbReference type="Proteomes" id="UP000320762">
    <property type="component" value="Unassembled WGS sequence"/>
</dbReference>
<gene>
    <name evidence="2" type="ORF">BD626DRAFT_171699</name>
</gene>
<feature type="region of interest" description="Disordered" evidence="1">
    <location>
        <begin position="71"/>
        <end position="138"/>
    </location>
</feature>
<evidence type="ECO:0000313" key="3">
    <source>
        <dbReference type="Proteomes" id="UP000320762"/>
    </source>
</evidence>
<organism evidence="2 3">
    <name type="scientific">Schizophyllum amplum</name>
    <dbReference type="NCBI Taxonomy" id="97359"/>
    <lineage>
        <taxon>Eukaryota</taxon>
        <taxon>Fungi</taxon>
        <taxon>Dikarya</taxon>
        <taxon>Basidiomycota</taxon>
        <taxon>Agaricomycotina</taxon>
        <taxon>Agaricomycetes</taxon>
        <taxon>Agaricomycetidae</taxon>
        <taxon>Agaricales</taxon>
        <taxon>Schizophyllaceae</taxon>
        <taxon>Schizophyllum</taxon>
    </lineage>
</organism>
<sequence length="293" mass="32543">MTFTPTQHEYCAGRHYDHACAAGPRSRLSRPHSLSRSDHYSPQSILAMAQTPQPNNPVASRRGALAYILNPPTSETDLHGRSPRTYQDNPPRTAYAPGGDNSRMAYGQQSYGAVNPTGGRGRDAQAPPARTQQNMKQQGRLPAVMLPRGLPVPSSSLLAPRPSTNHRVHLFRTSVGLVQYIYVGDPVNNGRNVLQRVEDMSVDTRIQSFGPYNIVCAGCNKSLDTRSRPGIYQNRAGSWASHYCSVLREWEDPSSSHKPTPEMAAGFARWRMVSRDEALADLVKQKQIERVYY</sequence>
<evidence type="ECO:0000256" key="1">
    <source>
        <dbReference type="SAM" id="MobiDB-lite"/>
    </source>
</evidence>
<reference evidence="2 3" key="1">
    <citation type="journal article" date="2019" name="New Phytol.">
        <title>Comparative genomics reveals unique wood-decay strategies and fruiting body development in the Schizophyllaceae.</title>
        <authorList>
            <person name="Almasi E."/>
            <person name="Sahu N."/>
            <person name="Krizsan K."/>
            <person name="Balint B."/>
            <person name="Kovacs G.M."/>
            <person name="Kiss B."/>
            <person name="Cseklye J."/>
            <person name="Drula E."/>
            <person name="Henrissat B."/>
            <person name="Nagy I."/>
            <person name="Chovatia M."/>
            <person name="Adam C."/>
            <person name="LaButti K."/>
            <person name="Lipzen A."/>
            <person name="Riley R."/>
            <person name="Grigoriev I.V."/>
            <person name="Nagy L.G."/>
        </authorList>
    </citation>
    <scope>NUCLEOTIDE SEQUENCE [LARGE SCALE GENOMIC DNA]</scope>
    <source>
        <strain evidence="2 3">NL-1724</strain>
    </source>
</reference>
<keyword evidence="3" id="KW-1185">Reference proteome</keyword>
<evidence type="ECO:0000313" key="2">
    <source>
        <dbReference type="EMBL" id="TRM67277.1"/>
    </source>
</evidence>
<protein>
    <submittedName>
        <fullName evidence="2">Uncharacterized protein</fullName>
    </submittedName>
</protein>
<dbReference type="EMBL" id="VDMD01000003">
    <property type="protein sequence ID" value="TRM67277.1"/>
    <property type="molecule type" value="Genomic_DNA"/>
</dbReference>
<name>A0A550CR61_9AGAR</name>
<proteinExistence type="predicted"/>